<feature type="non-terminal residue" evidence="2">
    <location>
        <position position="1"/>
    </location>
</feature>
<proteinExistence type="predicted"/>
<reference evidence="2" key="2">
    <citation type="journal article" date="2014" name="ISME J.">
        <title>Microbial stratification in low pH oxic and suboxic macroscopic growths along an acid mine drainage.</title>
        <authorList>
            <person name="Mendez-Garcia C."/>
            <person name="Mesa V."/>
            <person name="Sprenger R.R."/>
            <person name="Richter M."/>
            <person name="Diez M.S."/>
            <person name="Solano J."/>
            <person name="Bargiela R."/>
            <person name="Golyshina O.V."/>
            <person name="Manteca A."/>
            <person name="Ramos J.L."/>
            <person name="Gallego J.R."/>
            <person name="Llorente I."/>
            <person name="Martins Dos Santos V.A."/>
            <person name="Jensen O.N."/>
            <person name="Pelaez A.I."/>
            <person name="Sanchez J."/>
            <person name="Ferrer M."/>
        </authorList>
    </citation>
    <scope>NUCLEOTIDE SEQUENCE</scope>
</reference>
<gene>
    <name evidence="2" type="ORF">B1A_21182</name>
</gene>
<feature type="region of interest" description="Disordered" evidence="1">
    <location>
        <begin position="35"/>
        <end position="61"/>
    </location>
</feature>
<dbReference type="AlphaFoldDB" id="T0ZFF4"/>
<dbReference type="EMBL" id="AUZX01015653">
    <property type="protein sequence ID" value="EQD28440.1"/>
    <property type="molecule type" value="Genomic_DNA"/>
</dbReference>
<sequence>AAFARLLQKRLEGVPPDHVDLRGLVLSGFDIKARVEGDEGSDPESKPLLKPVGPGGRKKDDDRHYLKEIIDRLNRLFGDATPLRDQAAFVNHITAIAKESDVVMAQVENNTREQALKGNLPGAVQQGVVRALSSHQKLATQVLKADRQAMAALTDLIYELIRDRQTIQLDDLDA</sequence>
<evidence type="ECO:0000256" key="1">
    <source>
        <dbReference type="SAM" id="MobiDB-lite"/>
    </source>
</evidence>
<name>T0ZFF4_9ZZZZ</name>
<evidence type="ECO:0000313" key="2">
    <source>
        <dbReference type="EMBL" id="EQD28440.1"/>
    </source>
</evidence>
<organism evidence="2">
    <name type="scientific">mine drainage metagenome</name>
    <dbReference type="NCBI Taxonomy" id="410659"/>
    <lineage>
        <taxon>unclassified sequences</taxon>
        <taxon>metagenomes</taxon>
        <taxon>ecological metagenomes</taxon>
    </lineage>
</organism>
<comment type="caution">
    <text evidence="2">The sequence shown here is derived from an EMBL/GenBank/DDBJ whole genome shotgun (WGS) entry which is preliminary data.</text>
</comment>
<reference evidence="2" key="1">
    <citation type="submission" date="2013-08" db="EMBL/GenBank/DDBJ databases">
        <authorList>
            <person name="Mendez C."/>
            <person name="Richter M."/>
            <person name="Ferrer M."/>
            <person name="Sanchez J."/>
        </authorList>
    </citation>
    <scope>NUCLEOTIDE SEQUENCE</scope>
</reference>
<feature type="compositionally biased region" description="Basic and acidic residues" evidence="1">
    <location>
        <begin position="35"/>
        <end position="47"/>
    </location>
</feature>
<accession>T0ZFF4</accession>
<protein>
    <submittedName>
        <fullName evidence="2">Type III restriction protein res subunit</fullName>
    </submittedName>
</protein>